<dbReference type="Gramene" id="A01p41930.2_BraZ1">
    <property type="protein sequence ID" value="A01p41930.2_BraZ1.CDS"/>
    <property type="gene ID" value="A01g41930.2_BraZ1"/>
</dbReference>
<organism evidence="1 2">
    <name type="scientific">Brassica campestris</name>
    <name type="common">Field mustard</name>
    <dbReference type="NCBI Taxonomy" id="3711"/>
    <lineage>
        <taxon>Eukaryota</taxon>
        <taxon>Viridiplantae</taxon>
        <taxon>Streptophyta</taxon>
        <taxon>Embryophyta</taxon>
        <taxon>Tracheophyta</taxon>
        <taxon>Spermatophyta</taxon>
        <taxon>Magnoliopsida</taxon>
        <taxon>eudicotyledons</taxon>
        <taxon>Gunneridae</taxon>
        <taxon>Pentapetalae</taxon>
        <taxon>rosids</taxon>
        <taxon>malvids</taxon>
        <taxon>Brassicales</taxon>
        <taxon>Brassicaceae</taxon>
        <taxon>Brassiceae</taxon>
        <taxon>Brassica</taxon>
    </lineage>
</organism>
<accession>A0A8D9H0F0</accession>
<dbReference type="AlphaFoldDB" id="A0A8D9H0F0"/>
<dbReference type="EMBL" id="LS974617">
    <property type="protein sequence ID" value="CAG7890117.1"/>
    <property type="molecule type" value="Genomic_DNA"/>
</dbReference>
<name>A0A8D9H0F0_BRACM</name>
<reference evidence="1 2" key="1">
    <citation type="submission" date="2021-07" db="EMBL/GenBank/DDBJ databases">
        <authorList>
            <consortium name="Genoscope - CEA"/>
            <person name="William W."/>
        </authorList>
    </citation>
    <scope>NUCLEOTIDE SEQUENCE [LARGE SCALE GENOMIC DNA]</scope>
</reference>
<proteinExistence type="predicted"/>
<dbReference type="Proteomes" id="UP000694005">
    <property type="component" value="Chromosome A01"/>
</dbReference>
<evidence type="ECO:0000313" key="2">
    <source>
        <dbReference type="Proteomes" id="UP000694005"/>
    </source>
</evidence>
<protein>
    <submittedName>
        <fullName evidence="1">Uncharacterized protein</fullName>
    </submittedName>
</protein>
<sequence>MPSHSQHEKPAPTTMSIMEWFPSTIINNEVTITSEVDLLNTTPTNCAFESPSRFTILGDVDEAGVEASSSFNFTRGRRESKPHIKYQNMEWKAVHGRGK</sequence>
<evidence type="ECO:0000313" key="1">
    <source>
        <dbReference type="EMBL" id="CAG7890117.1"/>
    </source>
</evidence>
<gene>
    <name evidence="1" type="ORF">BRAPAZ1V2_A01P41930.2</name>
</gene>
<feature type="non-terminal residue" evidence="1">
    <location>
        <position position="99"/>
    </location>
</feature>